<dbReference type="Proteomes" id="UP001054252">
    <property type="component" value="Unassembled WGS sequence"/>
</dbReference>
<proteinExistence type="inferred from homology"/>
<evidence type="ECO:0000313" key="4">
    <source>
        <dbReference type="EMBL" id="GKV41359.1"/>
    </source>
</evidence>
<reference evidence="4 5" key="1">
    <citation type="journal article" date="2021" name="Commun. Biol.">
        <title>The genome of Shorea leprosula (Dipterocarpaceae) highlights the ecological relevance of drought in aseasonal tropical rainforests.</title>
        <authorList>
            <person name="Ng K.K.S."/>
            <person name="Kobayashi M.J."/>
            <person name="Fawcett J.A."/>
            <person name="Hatakeyama M."/>
            <person name="Paape T."/>
            <person name="Ng C.H."/>
            <person name="Ang C.C."/>
            <person name="Tnah L.H."/>
            <person name="Lee C.T."/>
            <person name="Nishiyama T."/>
            <person name="Sese J."/>
            <person name="O'Brien M.J."/>
            <person name="Copetti D."/>
            <person name="Mohd Noor M.I."/>
            <person name="Ong R.C."/>
            <person name="Putra M."/>
            <person name="Sireger I.Z."/>
            <person name="Indrioko S."/>
            <person name="Kosugi Y."/>
            <person name="Izuno A."/>
            <person name="Isagi Y."/>
            <person name="Lee S.L."/>
            <person name="Shimizu K.K."/>
        </authorList>
    </citation>
    <scope>NUCLEOTIDE SEQUENCE [LARGE SCALE GENOMIC DNA]</scope>
    <source>
        <strain evidence="4">214</strain>
    </source>
</reference>
<dbReference type="AlphaFoldDB" id="A0AAV5LV45"/>
<dbReference type="Gene3D" id="1.25.70.10">
    <property type="entry name" value="Transcription termination factor 3, mitochondrial"/>
    <property type="match status" value="1"/>
</dbReference>
<dbReference type="EMBL" id="BPVZ01000149">
    <property type="protein sequence ID" value="GKV41359.1"/>
    <property type="molecule type" value="Genomic_DNA"/>
</dbReference>
<evidence type="ECO:0000313" key="5">
    <source>
        <dbReference type="Proteomes" id="UP001054252"/>
    </source>
</evidence>
<comment type="similarity">
    <text evidence="1">Belongs to the mTERF family.</text>
</comment>
<dbReference type="GO" id="GO:0006353">
    <property type="term" value="P:DNA-templated transcription termination"/>
    <property type="evidence" value="ECO:0007669"/>
    <property type="project" value="UniProtKB-KW"/>
</dbReference>
<dbReference type="SMART" id="SM00733">
    <property type="entry name" value="Mterf"/>
    <property type="match status" value="5"/>
</dbReference>
<keyword evidence="2" id="KW-0806">Transcription termination</keyword>
<protein>
    <submittedName>
        <fullName evidence="4">Uncharacterized protein</fullName>
    </submittedName>
</protein>
<sequence>MLGFIRRALIEYSRRADYVRYIRTIPSPKTNSSDKQQSPTVSYLTGSCGLSLDKAISASRFVQIENTEGPDSVLRLLESHGFTKSNIIRLISKYPKFLLANPEKTLRPKIEFFESLGIVGEDLTKILCSHVNILSRSLEKKILPLFVPNISRLRAEEVVNEVKAMGFDPAKKTFILAIRSKAFVSREIWEKRKELLMSYGWSEKQFQLAVVMRPDFMLTSEKKMRKMMDFLLNTASLKPVDVAICPNLFLCSLENKFIPRWSLLKVLMSKGLVKHVNLVCAFIVSNKYFEKKYVTEYEEDFPEITMAYREQTGFKDLVADCET</sequence>
<evidence type="ECO:0000256" key="1">
    <source>
        <dbReference type="ARBA" id="ARBA00007692"/>
    </source>
</evidence>
<dbReference type="PANTHER" id="PTHR13068">
    <property type="entry name" value="CGI-12 PROTEIN-RELATED"/>
    <property type="match status" value="1"/>
</dbReference>
<keyword evidence="5" id="KW-1185">Reference proteome</keyword>
<keyword evidence="2" id="KW-0804">Transcription</keyword>
<name>A0AAV5LV45_9ROSI</name>
<evidence type="ECO:0000256" key="3">
    <source>
        <dbReference type="ARBA" id="ARBA00022946"/>
    </source>
</evidence>
<dbReference type="GO" id="GO:0003676">
    <property type="term" value="F:nucleic acid binding"/>
    <property type="evidence" value="ECO:0007669"/>
    <property type="project" value="InterPro"/>
</dbReference>
<evidence type="ECO:0000256" key="2">
    <source>
        <dbReference type="ARBA" id="ARBA00022472"/>
    </source>
</evidence>
<keyword evidence="3" id="KW-0809">Transit peptide</keyword>
<dbReference type="PANTHER" id="PTHR13068:SF236">
    <property type="entry name" value="OS02G0749800 PROTEIN"/>
    <property type="match status" value="1"/>
</dbReference>
<organism evidence="4 5">
    <name type="scientific">Rubroshorea leprosula</name>
    <dbReference type="NCBI Taxonomy" id="152421"/>
    <lineage>
        <taxon>Eukaryota</taxon>
        <taxon>Viridiplantae</taxon>
        <taxon>Streptophyta</taxon>
        <taxon>Embryophyta</taxon>
        <taxon>Tracheophyta</taxon>
        <taxon>Spermatophyta</taxon>
        <taxon>Magnoliopsida</taxon>
        <taxon>eudicotyledons</taxon>
        <taxon>Gunneridae</taxon>
        <taxon>Pentapetalae</taxon>
        <taxon>rosids</taxon>
        <taxon>malvids</taxon>
        <taxon>Malvales</taxon>
        <taxon>Dipterocarpaceae</taxon>
        <taxon>Rubroshorea</taxon>
    </lineage>
</organism>
<comment type="caution">
    <text evidence="4">The sequence shown here is derived from an EMBL/GenBank/DDBJ whole genome shotgun (WGS) entry which is preliminary data.</text>
</comment>
<dbReference type="InterPro" id="IPR003690">
    <property type="entry name" value="MTERF"/>
</dbReference>
<dbReference type="InterPro" id="IPR038538">
    <property type="entry name" value="MTERF_sf"/>
</dbReference>
<keyword evidence="2" id="KW-0805">Transcription regulation</keyword>
<dbReference type="Pfam" id="PF02536">
    <property type="entry name" value="mTERF"/>
    <property type="match status" value="2"/>
</dbReference>
<gene>
    <name evidence="4" type="ORF">SLEP1_g48900</name>
</gene>
<accession>A0AAV5LV45</accession>